<gene>
    <name evidence="2" type="ORF">FFZ77_28160</name>
</gene>
<evidence type="ECO:0000256" key="1">
    <source>
        <dbReference type="SAM" id="MobiDB-lite"/>
    </source>
</evidence>
<feature type="region of interest" description="Disordered" evidence="1">
    <location>
        <begin position="1"/>
        <end position="35"/>
    </location>
</feature>
<feature type="compositionally biased region" description="Low complexity" evidence="1">
    <location>
        <begin position="19"/>
        <end position="35"/>
    </location>
</feature>
<feature type="compositionally biased region" description="Basic and acidic residues" evidence="1">
    <location>
        <begin position="168"/>
        <end position="184"/>
    </location>
</feature>
<sequence length="325" mass="35263">MRGPDHRGRRRFPLDTQHPSATAPAPSADPDAEPAITHDARRSHHSYGVTHANSRHTTRFTVVGNHLAQHAELSLLAIGLAVHIQSLPTGARVDIKTLTARFPEGSARISGALRELEAHGYLRRVRERVPGGRIVTRTVSCNQPAAAGPPARPVRPRPPGRPRTAPRTADDTPARSASPRREPAPLHVPEPGFPAPALLQAAADLLAGLHHTDPRLLLSARDTERLAPGVAAWLEREAGPAAVQHALTTGLPADVLRHPARFLAHRLTAGLPPPPPFRPSHRTLPLQNCEHCDRAFRAPEPGVCRDCRTTTKHRHREESDGQLTT</sequence>
<name>A0ABW9P171_9ACTN</name>
<evidence type="ECO:0000313" key="3">
    <source>
        <dbReference type="Proteomes" id="UP000460558"/>
    </source>
</evidence>
<keyword evidence="3" id="KW-1185">Reference proteome</keyword>
<reference evidence="2 3" key="1">
    <citation type="submission" date="2019-06" db="EMBL/GenBank/DDBJ databases">
        <title>Comparative genomics and metabolomics analyses of clavulanic acid producing Streptomyces species provides insight into specialized metabolism and evolution of beta-lactam biosynthetic gene clusters.</title>
        <authorList>
            <person name="Moore M.A."/>
            <person name="Cruz-Morales P."/>
            <person name="Barona Gomez F."/>
            <person name="Kapil T."/>
        </authorList>
    </citation>
    <scope>NUCLEOTIDE SEQUENCE [LARGE SCALE GENOMIC DNA]</scope>
    <source>
        <strain evidence="2 3">T-272</strain>
    </source>
</reference>
<feature type="region of interest" description="Disordered" evidence="1">
    <location>
        <begin position="135"/>
        <end position="193"/>
    </location>
</feature>
<dbReference type="EMBL" id="VDEQ01000319">
    <property type="protein sequence ID" value="MQS39315.1"/>
    <property type="molecule type" value="Genomic_DNA"/>
</dbReference>
<organism evidence="2 3">
    <name type="scientific">Streptomyces katsurahamanus</name>
    <dbReference type="NCBI Taxonomy" id="2577098"/>
    <lineage>
        <taxon>Bacteria</taxon>
        <taxon>Bacillati</taxon>
        <taxon>Actinomycetota</taxon>
        <taxon>Actinomycetes</taxon>
        <taxon>Kitasatosporales</taxon>
        <taxon>Streptomycetaceae</taxon>
        <taxon>Streptomyces</taxon>
    </lineage>
</organism>
<dbReference type="Proteomes" id="UP000460558">
    <property type="component" value="Unassembled WGS sequence"/>
</dbReference>
<evidence type="ECO:0000313" key="2">
    <source>
        <dbReference type="EMBL" id="MQS39315.1"/>
    </source>
</evidence>
<accession>A0ABW9P171</accession>
<comment type="caution">
    <text evidence="2">The sequence shown here is derived from an EMBL/GenBank/DDBJ whole genome shotgun (WGS) entry which is preliminary data.</text>
</comment>
<proteinExistence type="predicted"/>
<protein>
    <submittedName>
        <fullName evidence="2">Helix-turn-helix domain-containing protein</fullName>
    </submittedName>
</protein>